<feature type="region of interest" description="Disordered" evidence="8">
    <location>
        <begin position="1"/>
        <end position="30"/>
    </location>
</feature>
<evidence type="ECO:0000256" key="6">
    <source>
        <dbReference type="ARBA" id="ARBA00022989"/>
    </source>
</evidence>
<evidence type="ECO:0000256" key="9">
    <source>
        <dbReference type="SAM" id="Phobius"/>
    </source>
</evidence>
<name>A0A8J2SK11_9STRA</name>
<evidence type="ECO:0000256" key="2">
    <source>
        <dbReference type="ARBA" id="ARBA00009773"/>
    </source>
</evidence>
<protein>
    <recommendedName>
        <fullName evidence="12">AI-2E family transporter</fullName>
    </recommendedName>
</protein>
<dbReference type="OrthoDB" id="205872at2759"/>
<organism evidence="10 11">
    <name type="scientific">Pelagomonas calceolata</name>
    <dbReference type="NCBI Taxonomy" id="35677"/>
    <lineage>
        <taxon>Eukaryota</taxon>
        <taxon>Sar</taxon>
        <taxon>Stramenopiles</taxon>
        <taxon>Ochrophyta</taxon>
        <taxon>Pelagophyceae</taxon>
        <taxon>Pelagomonadales</taxon>
        <taxon>Pelagomonadaceae</taxon>
        <taxon>Pelagomonas</taxon>
    </lineage>
</organism>
<dbReference type="GO" id="GO:0005886">
    <property type="term" value="C:plasma membrane"/>
    <property type="evidence" value="ECO:0007669"/>
    <property type="project" value="UniProtKB-SubCell"/>
</dbReference>
<evidence type="ECO:0000256" key="4">
    <source>
        <dbReference type="ARBA" id="ARBA00022475"/>
    </source>
</evidence>
<keyword evidence="7 9" id="KW-0472">Membrane</keyword>
<evidence type="ECO:0000256" key="3">
    <source>
        <dbReference type="ARBA" id="ARBA00022448"/>
    </source>
</evidence>
<evidence type="ECO:0000256" key="7">
    <source>
        <dbReference type="ARBA" id="ARBA00023136"/>
    </source>
</evidence>
<dbReference type="PANTHER" id="PTHR21716:SF53">
    <property type="entry name" value="PERMEASE PERM-RELATED"/>
    <property type="match status" value="1"/>
</dbReference>
<keyword evidence="5 9" id="KW-0812">Transmembrane</keyword>
<evidence type="ECO:0008006" key="12">
    <source>
        <dbReference type="Google" id="ProtNLM"/>
    </source>
</evidence>
<evidence type="ECO:0000313" key="11">
    <source>
        <dbReference type="Proteomes" id="UP000789595"/>
    </source>
</evidence>
<feature type="transmembrane region" description="Helical" evidence="9">
    <location>
        <begin position="387"/>
        <end position="413"/>
    </location>
</feature>
<feature type="transmembrane region" description="Helical" evidence="9">
    <location>
        <begin position="310"/>
        <end position="335"/>
    </location>
</feature>
<keyword evidence="3" id="KW-0813">Transport</keyword>
<dbReference type="InterPro" id="IPR002549">
    <property type="entry name" value="AI-2E-like"/>
</dbReference>
<accession>A0A8J2SK11</accession>
<evidence type="ECO:0000256" key="5">
    <source>
        <dbReference type="ARBA" id="ARBA00022692"/>
    </source>
</evidence>
<keyword evidence="6 9" id="KW-1133">Transmembrane helix</keyword>
<evidence type="ECO:0000256" key="8">
    <source>
        <dbReference type="SAM" id="MobiDB-lite"/>
    </source>
</evidence>
<dbReference type="EMBL" id="CAKKNE010000002">
    <property type="protein sequence ID" value="CAH0368387.1"/>
    <property type="molecule type" value="Genomic_DNA"/>
</dbReference>
<proteinExistence type="inferred from homology"/>
<dbReference type="PANTHER" id="PTHR21716">
    <property type="entry name" value="TRANSMEMBRANE PROTEIN"/>
    <property type="match status" value="1"/>
</dbReference>
<feature type="transmembrane region" description="Helical" evidence="9">
    <location>
        <begin position="139"/>
        <end position="164"/>
    </location>
</feature>
<evidence type="ECO:0000256" key="1">
    <source>
        <dbReference type="ARBA" id="ARBA00004651"/>
    </source>
</evidence>
<gene>
    <name evidence="10" type="ORF">PECAL_2P14500</name>
</gene>
<reference evidence="10" key="1">
    <citation type="submission" date="2021-11" db="EMBL/GenBank/DDBJ databases">
        <authorList>
            <consortium name="Genoscope - CEA"/>
            <person name="William W."/>
        </authorList>
    </citation>
    <scope>NUCLEOTIDE SEQUENCE</scope>
</reference>
<comment type="caution">
    <text evidence="10">The sequence shown here is derived from an EMBL/GenBank/DDBJ whole genome shotgun (WGS) entry which is preliminary data.</text>
</comment>
<feature type="transmembrane region" description="Helical" evidence="9">
    <location>
        <begin position="347"/>
        <end position="367"/>
    </location>
</feature>
<feature type="transmembrane region" description="Helical" evidence="9">
    <location>
        <begin position="231"/>
        <end position="250"/>
    </location>
</feature>
<comment type="subcellular location">
    <subcellularLocation>
        <location evidence="1">Cell membrane</location>
        <topology evidence="1">Multi-pass membrane protein</topology>
    </subcellularLocation>
</comment>
<dbReference type="Proteomes" id="UP000789595">
    <property type="component" value="Unassembled WGS sequence"/>
</dbReference>
<comment type="similarity">
    <text evidence="2">Belongs to the autoinducer-2 exporter (AI-2E) (TC 2.A.86) family.</text>
</comment>
<feature type="transmembrane region" description="Helical" evidence="9">
    <location>
        <begin position="287"/>
        <end position="304"/>
    </location>
</feature>
<sequence length="453" mass="49574">MKRATPQPVDDEATTPFIPRNDSVTNLDAQPRGPIRWGALNQSQTALEERLRTVCLAICAGGVVSWGLAKLKFALVPLVLSLALRYLLQPMIDALTRTAARRRWRRDEPSKLDEALAKRCGKLGKACVLMKRKCTRLALPYSMAVLVSLALALGLLIFVAMLIAESVRDFTGRADAYAEQVQNALVIIVRWMDAYGISHKWRRTSSLTHLAEKLQLSAWVTATVFSIGEGLLSLLSTTFLVILFTLYLLLTPSLTNEEEEEGDDTPKASVFQRKVDRQIHTYVKGKVALSALVAILTAGLLYALRVDLWLAFSVVAFFANFVPNLGAIVAVALPMPVVLIDPDGSPFHSGMAFFSLVLMHALVGNVVEPVFFGHSMRLHPVVVLLSLMIWGFIWGVPGCVLAVPITAVLRIYLQSIDHPLALALANVLDGFARPVSAFLPPPSERPSTAYAAV</sequence>
<dbReference type="Pfam" id="PF01594">
    <property type="entry name" value="AI-2E_transport"/>
    <property type="match status" value="1"/>
</dbReference>
<keyword evidence="4" id="KW-1003">Cell membrane</keyword>
<keyword evidence="11" id="KW-1185">Reference proteome</keyword>
<dbReference type="AlphaFoldDB" id="A0A8J2SK11"/>
<evidence type="ECO:0000313" key="10">
    <source>
        <dbReference type="EMBL" id="CAH0368387.1"/>
    </source>
</evidence>